<dbReference type="RefSeq" id="WP_093211114.1">
    <property type="nucleotide sequence ID" value="NZ_FNFL01000001.1"/>
</dbReference>
<evidence type="ECO:0000313" key="2">
    <source>
        <dbReference type="Proteomes" id="UP000198694"/>
    </source>
</evidence>
<keyword evidence="2" id="KW-1185">Reference proteome</keyword>
<dbReference type="Proteomes" id="UP000198694">
    <property type="component" value="Unassembled WGS sequence"/>
</dbReference>
<accession>A0A1G8WCN8</accession>
<evidence type="ECO:0000313" key="1">
    <source>
        <dbReference type="EMBL" id="SDJ76089.1"/>
    </source>
</evidence>
<proteinExistence type="predicted"/>
<dbReference type="OrthoDB" id="2973856at2"/>
<dbReference type="EMBL" id="FNFL01000001">
    <property type="protein sequence ID" value="SDJ76089.1"/>
    <property type="molecule type" value="Genomic_DNA"/>
</dbReference>
<protein>
    <submittedName>
        <fullName evidence="1">Uncharacterized protein</fullName>
    </submittedName>
</protein>
<organism evidence="1 2">
    <name type="scientific">Sediminibacillus albus</name>
    <dbReference type="NCBI Taxonomy" id="407036"/>
    <lineage>
        <taxon>Bacteria</taxon>
        <taxon>Bacillati</taxon>
        <taxon>Bacillota</taxon>
        <taxon>Bacilli</taxon>
        <taxon>Bacillales</taxon>
        <taxon>Bacillaceae</taxon>
        <taxon>Sediminibacillus</taxon>
    </lineage>
</organism>
<reference evidence="1 2" key="1">
    <citation type="submission" date="2016-10" db="EMBL/GenBank/DDBJ databases">
        <authorList>
            <person name="de Groot N.N."/>
        </authorList>
    </citation>
    <scope>NUCLEOTIDE SEQUENCE [LARGE SCALE GENOMIC DNA]</scope>
    <source>
        <strain evidence="1 2">CGMCC 1.6502</strain>
    </source>
</reference>
<gene>
    <name evidence="1" type="ORF">SAMN05216243_0710</name>
</gene>
<name>A0A1G8WCN8_9BACI</name>
<sequence length="60" mass="6970">MIWVYLSILVLLLVGVAVYYEKWGKQKNNDSTVTIEEEETLNEDYIKHGAHNETEDADKL</sequence>
<dbReference type="AlphaFoldDB" id="A0A1G8WCN8"/>